<feature type="region of interest" description="Disordered" evidence="1">
    <location>
        <begin position="249"/>
        <end position="297"/>
    </location>
</feature>
<evidence type="ECO:0000259" key="2">
    <source>
        <dbReference type="PROSITE" id="PS50287"/>
    </source>
</evidence>
<feature type="compositionally biased region" description="Basic and acidic residues" evidence="1">
    <location>
        <begin position="29"/>
        <end position="43"/>
    </location>
</feature>
<feature type="compositionally biased region" description="Polar residues" evidence="1">
    <location>
        <begin position="65"/>
        <end position="81"/>
    </location>
</feature>
<proteinExistence type="predicted"/>
<keyword evidence="4" id="KW-1185">Reference proteome</keyword>
<feature type="region of interest" description="Disordered" evidence="1">
    <location>
        <begin position="348"/>
        <end position="404"/>
    </location>
</feature>
<evidence type="ECO:0000313" key="3">
    <source>
        <dbReference type="EMBL" id="KAK2614923.1"/>
    </source>
</evidence>
<dbReference type="Proteomes" id="UP001265746">
    <property type="component" value="Unassembled WGS sequence"/>
</dbReference>
<evidence type="ECO:0000256" key="1">
    <source>
        <dbReference type="SAM" id="MobiDB-lite"/>
    </source>
</evidence>
<feature type="compositionally biased region" description="Low complexity" evidence="1">
    <location>
        <begin position="1"/>
        <end position="23"/>
    </location>
</feature>
<dbReference type="InterPro" id="IPR001190">
    <property type="entry name" value="SRCR"/>
</dbReference>
<dbReference type="AlphaFoldDB" id="A0AAD9SS77"/>
<accession>A0AAD9SS77</accession>
<feature type="compositionally biased region" description="Basic and acidic residues" evidence="1">
    <location>
        <begin position="395"/>
        <end position="404"/>
    </location>
</feature>
<comment type="caution">
    <text evidence="3">The sequence shown here is derived from an EMBL/GenBank/DDBJ whole genome shotgun (WGS) entry which is preliminary data.</text>
</comment>
<dbReference type="EMBL" id="JAUJFL010000001">
    <property type="protein sequence ID" value="KAK2614923.1"/>
    <property type="molecule type" value="Genomic_DNA"/>
</dbReference>
<gene>
    <name evidence="3" type="ORF">N8I77_001712</name>
</gene>
<sequence>MTPSPRSSAAGPKPSAGPGAFSSNNYSGRIEKRARSERPKEPGMEQNQDIAEAEPEPESTETQSPRRIQTRASHNTTTSAQDGEAGVNEGKKKSGGVVLYHTISSGGPTLKTIGDLLAEVDPHQNFAIPANHIIASVAIDTRIREQMVRVVQKGNLTPVRVRYLLADSTSVCKSLWSIREQSRALFWSRVCKSSWWLKQIDGADCREFFLAMCVCFRNGSGKQPTNNMTKGFRDLHDLFQKEQNSELDEYVSADVSRPNQPLDGSRAASRNSTSRKKGSKAVSKDSNIFRRSGNTNMTEFERRGVDVKGLKPIIDTGLPRLEEGRERERMIRALTGVGTKDEAAAAAETVAAAASGPLPKSTPAGKDDSGNRDTPIKVSNQMLAATRRLGMGRIQETKGSAKSD</sequence>
<evidence type="ECO:0000313" key="4">
    <source>
        <dbReference type="Proteomes" id="UP001265746"/>
    </source>
</evidence>
<feature type="region of interest" description="Disordered" evidence="1">
    <location>
        <begin position="1"/>
        <end position="92"/>
    </location>
</feature>
<reference evidence="3" key="1">
    <citation type="submission" date="2023-06" db="EMBL/GenBank/DDBJ databases">
        <authorList>
            <person name="Noh H."/>
        </authorList>
    </citation>
    <scope>NUCLEOTIDE SEQUENCE</scope>
    <source>
        <strain evidence="3">DUCC20226</strain>
    </source>
</reference>
<protein>
    <recommendedName>
        <fullName evidence="2">SRCR domain-containing protein</fullName>
    </recommendedName>
</protein>
<dbReference type="GO" id="GO:0016020">
    <property type="term" value="C:membrane"/>
    <property type="evidence" value="ECO:0007669"/>
    <property type="project" value="InterPro"/>
</dbReference>
<feature type="compositionally biased region" description="Basic and acidic residues" evidence="1">
    <location>
        <begin position="365"/>
        <end position="375"/>
    </location>
</feature>
<feature type="domain" description="SRCR" evidence="2">
    <location>
        <begin position="161"/>
        <end position="208"/>
    </location>
</feature>
<organism evidence="3 4">
    <name type="scientific">Phomopsis amygdali</name>
    <name type="common">Fusicoccum amygdali</name>
    <dbReference type="NCBI Taxonomy" id="1214568"/>
    <lineage>
        <taxon>Eukaryota</taxon>
        <taxon>Fungi</taxon>
        <taxon>Dikarya</taxon>
        <taxon>Ascomycota</taxon>
        <taxon>Pezizomycotina</taxon>
        <taxon>Sordariomycetes</taxon>
        <taxon>Sordariomycetidae</taxon>
        <taxon>Diaporthales</taxon>
        <taxon>Diaporthaceae</taxon>
        <taxon>Diaporthe</taxon>
    </lineage>
</organism>
<name>A0AAD9SS77_PHOAM</name>
<dbReference type="PROSITE" id="PS50287">
    <property type="entry name" value="SRCR_2"/>
    <property type="match status" value="1"/>
</dbReference>